<reference evidence="11 12" key="1">
    <citation type="submission" date="2019-06" db="EMBL/GenBank/DDBJ databases">
        <title>Draft genome sequence of the filamentous fungus Phialemoniopsis curvata isolated from diesel fuel.</title>
        <authorList>
            <person name="Varaljay V.A."/>
            <person name="Lyon W.J."/>
            <person name="Crouch A.L."/>
            <person name="Drake C.E."/>
            <person name="Hollomon J.M."/>
            <person name="Nadeau L.J."/>
            <person name="Nunn H.S."/>
            <person name="Stevenson B.S."/>
            <person name="Bojanowski C.L."/>
            <person name="Crookes-Goodson W.J."/>
        </authorList>
    </citation>
    <scope>NUCLEOTIDE SEQUENCE [LARGE SCALE GENOMIC DNA]</scope>
    <source>
        <strain evidence="11 12">D216</strain>
    </source>
</reference>
<dbReference type="STRING" id="1093900.A0A507AY57"/>
<dbReference type="GO" id="GO:0006351">
    <property type="term" value="P:DNA-templated transcription"/>
    <property type="evidence" value="ECO:0007669"/>
    <property type="project" value="InterPro"/>
</dbReference>
<dbReference type="EMBL" id="SKBQ01000063">
    <property type="protein sequence ID" value="TPX09748.1"/>
    <property type="molecule type" value="Genomic_DNA"/>
</dbReference>
<dbReference type="GeneID" id="41976534"/>
<evidence type="ECO:0000256" key="5">
    <source>
        <dbReference type="ARBA" id="ARBA00023125"/>
    </source>
</evidence>
<dbReference type="GO" id="GO:0005634">
    <property type="term" value="C:nucleus"/>
    <property type="evidence" value="ECO:0007669"/>
    <property type="project" value="UniProtKB-SubCell"/>
</dbReference>
<name>A0A507AY57_9PEZI</name>
<sequence>MTQIADLGPSLKGLLHGTAVLLLRPKEGKEKNRIDREIYGSTAVRLPPATTIGLISEKTYRDATITSPLDQGLHPLPEAKDKVKSLERRAAELEAQVLAFRAAPQNVPNSMASIIGQATISYGVPSTPLYLRSLISSSLIFRPSCPPLAILRELPRSRRDEREAQNETAVSPQARKPKTPSSMIPHSRANSNTIIDLSSVPSSAIRRMVQNYAENHLPQYPCIPETKLADIVDKTLSKDFQMEGSSLAYGSAETAGLGHFEYFVLFIVLAISTMTLTWTADNQARSASESFYNSALVHLQSLEVDSEMMSLQVSLLLAHYAQMRPERVDNWPCIANAVRTALALGLFKEPPPQMDTEQALQRAKLFWVTYGMERSLCTILRLPLSFPEEIITVRAKVLANEQDAFAMSTNDVDKRSSANQIRKYRALETEVHRVMHLGEDVAKFGSPTLEGWVHDLDGRLHEWYMEAKKFTKHGMLEFKHIQFYHLRIRLYRPTPRMKTRTAEDRRIVLESARCVIEDYLGQEGRRRLFYPWHALHILFETVVVGLEACWTSLDWQPLNNQILFMVQVLVPQCLQIIRNIGQGWSGAAACVERLKPLADKIATAVVAWNNNQFLDGDMSITEEINGLLFSEGALTGNVVDDSLFGFDDISTLLGGSMAEDLEFFQWDPSWGVLPADPTYENEFQGGDNTFMTPDQLGASILADLASMTEQLK</sequence>
<protein>
    <recommendedName>
        <fullName evidence="10">Xylanolytic transcriptional activator regulatory domain-containing protein</fullName>
    </recommendedName>
</protein>
<keyword evidence="6" id="KW-0804">Transcription</keyword>
<dbReference type="Proteomes" id="UP000319257">
    <property type="component" value="Unassembled WGS sequence"/>
</dbReference>
<evidence type="ECO:0000256" key="3">
    <source>
        <dbReference type="ARBA" id="ARBA00022833"/>
    </source>
</evidence>
<dbReference type="CDD" id="cd12148">
    <property type="entry name" value="fungal_TF_MHR"/>
    <property type="match status" value="1"/>
</dbReference>
<feature type="domain" description="Xylanolytic transcriptional activator regulatory" evidence="10">
    <location>
        <begin position="330"/>
        <end position="402"/>
    </location>
</feature>
<feature type="compositionally biased region" description="Polar residues" evidence="9">
    <location>
        <begin position="179"/>
        <end position="188"/>
    </location>
</feature>
<keyword evidence="5" id="KW-0238">DNA-binding</keyword>
<keyword evidence="3" id="KW-0862">Zinc</keyword>
<feature type="compositionally biased region" description="Basic and acidic residues" evidence="9">
    <location>
        <begin position="153"/>
        <end position="165"/>
    </location>
</feature>
<evidence type="ECO:0000256" key="1">
    <source>
        <dbReference type="ARBA" id="ARBA00004123"/>
    </source>
</evidence>
<comment type="caution">
    <text evidence="11">The sequence shown here is derived from an EMBL/GenBank/DDBJ whole genome shotgun (WGS) entry which is preliminary data.</text>
</comment>
<evidence type="ECO:0000259" key="10">
    <source>
        <dbReference type="SMART" id="SM00906"/>
    </source>
</evidence>
<evidence type="ECO:0000256" key="6">
    <source>
        <dbReference type="ARBA" id="ARBA00023163"/>
    </source>
</evidence>
<dbReference type="GO" id="GO:0000981">
    <property type="term" value="F:DNA-binding transcription factor activity, RNA polymerase II-specific"/>
    <property type="evidence" value="ECO:0007669"/>
    <property type="project" value="TreeGrafter"/>
</dbReference>
<evidence type="ECO:0000313" key="12">
    <source>
        <dbReference type="Proteomes" id="UP000319257"/>
    </source>
</evidence>
<dbReference type="InterPro" id="IPR052202">
    <property type="entry name" value="Yeast_MetPath_Reg"/>
</dbReference>
<evidence type="ECO:0000313" key="11">
    <source>
        <dbReference type="EMBL" id="TPX09748.1"/>
    </source>
</evidence>
<organism evidence="11 12">
    <name type="scientific">Thyridium curvatum</name>
    <dbReference type="NCBI Taxonomy" id="1093900"/>
    <lineage>
        <taxon>Eukaryota</taxon>
        <taxon>Fungi</taxon>
        <taxon>Dikarya</taxon>
        <taxon>Ascomycota</taxon>
        <taxon>Pezizomycotina</taxon>
        <taxon>Sordariomycetes</taxon>
        <taxon>Sordariomycetidae</taxon>
        <taxon>Thyridiales</taxon>
        <taxon>Thyridiaceae</taxon>
        <taxon>Thyridium</taxon>
    </lineage>
</organism>
<dbReference type="GO" id="GO:0008270">
    <property type="term" value="F:zinc ion binding"/>
    <property type="evidence" value="ECO:0007669"/>
    <property type="project" value="InterPro"/>
</dbReference>
<dbReference type="Pfam" id="PF04082">
    <property type="entry name" value="Fungal_trans"/>
    <property type="match status" value="1"/>
</dbReference>
<evidence type="ECO:0000256" key="8">
    <source>
        <dbReference type="SAM" id="Coils"/>
    </source>
</evidence>
<dbReference type="GO" id="GO:0043565">
    <property type="term" value="F:sequence-specific DNA binding"/>
    <property type="evidence" value="ECO:0007669"/>
    <property type="project" value="TreeGrafter"/>
</dbReference>
<dbReference type="SMART" id="SM00906">
    <property type="entry name" value="Fungal_trans"/>
    <property type="match status" value="1"/>
</dbReference>
<keyword evidence="4" id="KW-0805">Transcription regulation</keyword>
<dbReference type="PANTHER" id="PTHR47782">
    <property type="entry name" value="ZN(II)2CYS6 TRANSCRIPTION FACTOR (EUROFUNG)-RELATED"/>
    <property type="match status" value="1"/>
</dbReference>
<accession>A0A507AY57</accession>
<keyword evidence="2" id="KW-0479">Metal-binding</keyword>
<evidence type="ECO:0000256" key="9">
    <source>
        <dbReference type="SAM" id="MobiDB-lite"/>
    </source>
</evidence>
<dbReference type="InterPro" id="IPR007219">
    <property type="entry name" value="XnlR_reg_dom"/>
</dbReference>
<dbReference type="PANTHER" id="PTHR47782:SF12">
    <property type="entry name" value="ZN(II)2CYS6 TRANSCRIPTION FACTOR (EUROFUNG)"/>
    <property type="match status" value="1"/>
</dbReference>
<dbReference type="InParanoid" id="A0A507AY57"/>
<comment type="subcellular location">
    <subcellularLocation>
        <location evidence="1">Nucleus</location>
    </subcellularLocation>
</comment>
<proteinExistence type="predicted"/>
<keyword evidence="7" id="KW-0539">Nucleus</keyword>
<dbReference type="RefSeq" id="XP_030991459.1">
    <property type="nucleotide sequence ID" value="XM_031144014.1"/>
</dbReference>
<evidence type="ECO:0000256" key="4">
    <source>
        <dbReference type="ARBA" id="ARBA00023015"/>
    </source>
</evidence>
<dbReference type="GO" id="GO:0045944">
    <property type="term" value="P:positive regulation of transcription by RNA polymerase II"/>
    <property type="evidence" value="ECO:0007669"/>
    <property type="project" value="TreeGrafter"/>
</dbReference>
<dbReference type="OrthoDB" id="25921at2759"/>
<feature type="region of interest" description="Disordered" evidence="9">
    <location>
        <begin position="152"/>
        <end position="188"/>
    </location>
</feature>
<feature type="coiled-coil region" evidence="8">
    <location>
        <begin position="76"/>
        <end position="103"/>
    </location>
</feature>
<dbReference type="AlphaFoldDB" id="A0A507AY57"/>
<evidence type="ECO:0000256" key="7">
    <source>
        <dbReference type="ARBA" id="ARBA00023242"/>
    </source>
</evidence>
<keyword evidence="12" id="KW-1185">Reference proteome</keyword>
<gene>
    <name evidence="11" type="ORF">E0L32_009087</name>
</gene>
<evidence type="ECO:0000256" key="2">
    <source>
        <dbReference type="ARBA" id="ARBA00022723"/>
    </source>
</evidence>
<keyword evidence="8" id="KW-0175">Coiled coil</keyword>